<reference evidence="2" key="1">
    <citation type="submission" date="2023-10" db="EMBL/GenBank/DDBJ databases">
        <authorList>
            <person name="Hackl T."/>
        </authorList>
    </citation>
    <scope>NUCLEOTIDE SEQUENCE</scope>
</reference>
<evidence type="ECO:0000256" key="1">
    <source>
        <dbReference type="SAM" id="MobiDB-lite"/>
    </source>
</evidence>
<dbReference type="InterPro" id="IPR055335">
    <property type="entry name" value="Ucp6/RUP1"/>
</dbReference>
<proteinExistence type="predicted"/>
<feature type="region of interest" description="Disordered" evidence="1">
    <location>
        <begin position="869"/>
        <end position="939"/>
    </location>
</feature>
<feature type="compositionally biased region" description="Low complexity" evidence="1">
    <location>
        <begin position="91"/>
        <end position="104"/>
    </location>
</feature>
<comment type="caution">
    <text evidence="2">The sequence shown here is derived from an EMBL/GenBank/DDBJ whole genome shotgun (WGS) entry which is preliminary data.</text>
</comment>
<dbReference type="Proteomes" id="UP001295740">
    <property type="component" value="Unassembled WGS sequence"/>
</dbReference>
<evidence type="ECO:0000313" key="2">
    <source>
        <dbReference type="EMBL" id="CAJ2507634.1"/>
    </source>
</evidence>
<dbReference type="CDD" id="cd14273">
    <property type="entry name" value="UBA_TAP-C_like"/>
    <property type="match status" value="1"/>
</dbReference>
<dbReference type="GO" id="GO:0005634">
    <property type="term" value="C:nucleus"/>
    <property type="evidence" value="ECO:0007669"/>
    <property type="project" value="TreeGrafter"/>
</dbReference>
<dbReference type="EMBL" id="CAUWAG010000010">
    <property type="protein sequence ID" value="CAJ2507634.1"/>
    <property type="molecule type" value="Genomic_DNA"/>
</dbReference>
<dbReference type="PANTHER" id="PTHR39597:SF1">
    <property type="entry name" value="UBA DOMAIN-CONTAINING PROTEIN RUP1"/>
    <property type="match status" value="1"/>
</dbReference>
<feature type="region of interest" description="Disordered" evidence="1">
    <location>
        <begin position="752"/>
        <end position="771"/>
    </location>
</feature>
<dbReference type="PANTHER" id="PTHR39597">
    <property type="entry name" value="UBA DOMAIN-CONTAINING PROTEIN RUP1"/>
    <property type="match status" value="1"/>
</dbReference>
<dbReference type="GO" id="GO:0005829">
    <property type="term" value="C:cytosol"/>
    <property type="evidence" value="ECO:0007669"/>
    <property type="project" value="TreeGrafter"/>
</dbReference>
<evidence type="ECO:0000313" key="3">
    <source>
        <dbReference type="Proteomes" id="UP001295740"/>
    </source>
</evidence>
<feature type="compositionally biased region" description="Basic and acidic residues" evidence="1">
    <location>
        <begin position="49"/>
        <end position="67"/>
    </location>
</feature>
<dbReference type="AlphaFoldDB" id="A0AAI8YHN4"/>
<keyword evidence="3" id="KW-1185">Reference proteome</keyword>
<organism evidence="2 3">
    <name type="scientific">Anthostomella pinea</name>
    <dbReference type="NCBI Taxonomy" id="933095"/>
    <lineage>
        <taxon>Eukaryota</taxon>
        <taxon>Fungi</taxon>
        <taxon>Dikarya</taxon>
        <taxon>Ascomycota</taxon>
        <taxon>Pezizomycotina</taxon>
        <taxon>Sordariomycetes</taxon>
        <taxon>Xylariomycetidae</taxon>
        <taxon>Xylariales</taxon>
        <taxon>Xylariaceae</taxon>
        <taxon>Anthostomella</taxon>
    </lineage>
</organism>
<feature type="region of interest" description="Disordered" evidence="1">
    <location>
        <begin position="45"/>
        <end position="144"/>
    </location>
</feature>
<dbReference type="GO" id="GO:0016579">
    <property type="term" value="P:protein deubiquitination"/>
    <property type="evidence" value="ECO:0007669"/>
    <property type="project" value="TreeGrafter"/>
</dbReference>
<dbReference type="Pfam" id="PF14555">
    <property type="entry name" value="UBA_4"/>
    <property type="match status" value="1"/>
</dbReference>
<accession>A0AAI8YHN4</accession>
<name>A0AAI8YHN4_9PEZI</name>
<gene>
    <name evidence="2" type="ORF">KHLLAP_LOCUS8102</name>
</gene>
<protein>
    <submittedName>
        <fullName evidence="2">Uu.00g088200.m01.CDS01</fullName>
    </submittedName>
</protein>
<sequence length="939" mass="106128">MPATEEPSEPDIGMLCDVTGLLRPEAIKRLKSNNNDLQRAIEEYFEDPTGEKYKWDDSHFSSSREGDANNPGISFNIQAPDELPPLGYQNSAAPTRPPSRTTTPLGAPTNTDQEDDDLQRALAESAAASGIQPQEAGVVDSETNQKYFGPANRLQYQVEDWSMVPTKASVDTAKIGPAPSKRKRDPETPAFLRQTKDHRVGAILSIFHKIPLVRNILLRCGRPARNYGHNSEWWNGQKILKQETLAAMATGEDIWGDDAHPDFSEELHRLLAFLDKTERSYGSVDSFIETKPMDPTHGAWVPDVEDNLAEALKQASQENPDCDINPMVTIGQQLRVPPAGGEHLSSEVVDSGDGEMEQGFIFLDVRLGQDRYECVGTLYDALDQFLWQEPMSPSYEFVGDKFAALKKPADVLTFRLGGSGLVRPCEVPAIFYADRYMRDRKDSTIHFMRQIREIRTQLQNLETWERERFQCKGEHGCSRLKGLGEWHDIRACRERTIELATNLLEQQKKDAQWRYFERQWRNDTPYSMEDLRLLHTSTGPFELTSEEEANRRKWEFIIKTSRREMEDIDRELADCKDKKEELTGCLQVIRKRLTCQEHEADDDLFVFRSNPDAYQPEYWNPTRKFMLRGIALTRDLAYVCVRHEPDLVDIDGQAKPMDQWWKIGYAADEASPIKTEKVTLDDTVQAAGTESKNPILIYATEAAMEARPTELSDPLRMFVKADNRSFQQEIAQEQSQGQDRVQDQHQMQDLPPAALGAEGSSQIPFNPGAKRKLSNASSIATHGSLRSDLAEVDLTFPDDPVQFDDDSTATTHHQEFASNMPMTHHQEFANNTTQLVKLGGIVESLASCRTRDNDSPILGRREVQRDYGVQQGGQGDNYESMEELRTFDSSATDSKGPEMQERSGGMAPFLTRPGSKHGTQPGPIDMMDLDDDEEQRRGG</sequence>